<dbReference type="STRING" id="1121881.SAMN02745225_02123"/>
<feature type="transmembrane region" description="Helical" evidence="7">
    <location>
        <begin position="144"/>
        <end position="162"/>
    </location>
</feature>
<dbReference type="EMBL" id="FQUL01000044">
    <property type="protein sequence ID" value="SHE96408.1"/>
    <property type="molecule type" value="Genomic_DNA"/>
</dbReference>
<dbReference type="RefSeq" id="WP_072792277.1">
    <property type="nucleotide sequence ID" value="NZ_FQUL01000044.1"/>
</dbReference>
<dbReference type="PANTHER" id="PTHR43386">
    <property type="entry name" value="OLIGOPEPTIDE TRANSPORT SYSTEM PERMEASE PROTEIN APPC"/>
    <property type="match status" value="1"/>
</dbReference>
<comment type="similarity">
    <text evidence="7">Belongs to the binding-protein-dependent transport system permease family.</text>
</comment>
<keyword evidence="2 7" id="KW-0813">Transport</keyword>
<accession>A0A1M4XSI1</accession>
<sequence length="281" mass="29797">MTTSSDLQVAKRSTADVRLVIGLTIVFCVISISLLALIWTPYPALKVSVGPSLAPISLSHPFGTDVYGRDVLSRVMAGGLPVIESCVLALVVSVPFGVFLGTLSAWMKDTVVDFAVSLVIDTLYGFPALLLAITLVTVLGASTFVAAISVGIAFIPSVARVIRIRTRAIIGRGFITLARTYGYSRRSITLGHLLPNLIGTIVNQAMLGASLTVLATAALSYLGLGTPPPTPTWGEMIQEAQGYVNVDPKLLIVPAVFVAATIFGFNLLADHFSSKQKRARR</sequence>
<dbReference type="InterPro" id="IPR035906">
    <property type="entry name" value="MetI-like_sf"/>
</dbReference>
<evidence type="ECO:0000256" key="7">
    <source>
        <dbReference type="RuleBase" id="RU363032"/>
    </source>
</evidence>
<dbReference type="GO" id="GO:0055085">
    <property type="term" value="P:transmembrane transport"/>
    <property type="evidence" value="ECO:0007669"/>
    <property type="project" value="InterPro"/>
</dbReference>
<dbReference type="GO" id="GO:0005886">
    <property type="term" value="C:plasma membrane"/>
    <property type="evidence" value="ECO:0007669"/>
    <property type="project" value="UniProtKB-SubCell"/>
</dbReference>
<evidence type="ECO:0000313" key="9">
    <source>
        <dbReference type="EMBL" id="SHE96408.1"/>
    </source>
</evidence>
<dbReference type="Proteomes" id="UP000184295">
    <property type="component" value="Unassembled WGS sequence"/>
</dbReference>
<keyword evidence="4 7" id="KW-0812">Transmembrane</keyword>
<dbReference type="PANTHER" id="PTHR43386:SF25">
    <property type="entry name" value="PEPTIDE ABC TRANSPORTER PERMEASE PROTEIN"/>
    <property type="match status" value="1"/>
</dbReference>
<feature type="transmembrane region" description="Helical" evidence="7">
    <location>
        <begin position="82"/>
        <end position="106"/>
    </location>
</feature>
<dbReference type="Gene3D" id="1.10.3720.10">
    <property type="entry name" value="MetI-like"/>
    <property type="match status" value="1"/>
</dbReference>
<dbReference type="InterPro" id="IPR050366">
    <property type="entry name" value="BP-dependent_transpt_permease"/>
</dbReference>
<proteinExistence type="inferred from homology"/>
<evidence type="ECO:0000313" key="10">
    <source>
        <dbReference type="Proteomes" id="UP000184295"/>
    </source>
</evidence>
<dbReference type="InterPro" id="IPR000515">
    <property type="entry name" value="MetI-like"/>
</dbReference>
<feature type="domain" description="ABC transmembrane type-1" evidence="8">
    <location>
        <begin position="79"/>
        <end position="269"/>
    </location>
</feature>
<organism evidence="9 10">
    <name type="scientific">Ferrithrix thermotolerans DSM 19514</name>
    <dbReference type="NCBI Taxonomy" id="1121881"/>
    <lineage>
        <taxon>Bacteria</taxon>
        <taxon>Bacillati</taxon>
        <taxon>Actinomycetota</taxon>
        <taxon>Acidimicrobiia</taxon>
        <taxon>Acidimicrobiales</taxon>
        <taxon>Acidimicrobiaceae</taxon>
        <taxon>Ferrithrix</taxon>
    </lineage>
</organism>
<dbReference type="OrthoDB" id="9812701at2"/>
<feature type="transmembrane region" description="Helical" evidence="7">
    <location>
        <begin position="20"/>
        <end position="42"/>
    </location>
</feature>
<feature type="transmembrane region" description="Helical" evidence="7">
    <location>
        <begin position="118"/>
        <end position="138"/>
    </location>
</feature>
<dbReference type="AlphaFoldDB" id="A0A1M4XSI1"/>
<dbReference type="Pfam" id="PF00528">
    <property type="entry name" value="BPD_transp_1"/>
    <property type="match status" value="1"/>
</dbReference>
<evidence type="ECO:0000256" key="3">
    <source>
        <dbReference type="ARBA" id="ARBA00022475"/>
    </source>
</evidence>
<protein>
    <submittedName>
        <fullName evidence="9">Peptide/nickel transport system permease protein</fullName>
    </submittedName>
</protein>
<keyword evidence="10" id="KW-1185">Reference proteome</keyword>
<evidence type="ECO:0000256" key="1">
    <source>
        <dbReference type="ARBA" id="ARBA00004651"/>
    </source>
</evidence>
<gene>
    <name evidence="9" type="ORF">SAMN02745225_02123</name>
</gene>
<evidence type="ECO:0000256" key="4">
    <source>
        <dbReference type="ARBA" id="ARBA00022692"/>
    </source>
</evidence>
<dbReference type="CDD" id="cd06261">
    <property type="entry name" value="TM_PBP2"/>
    <property type="match status" value="1"/>
</dbReference>
<reference evidence="10" key="1">
    <citation type="submission" date="2016-11" db="EMBL/GenBank/DDBJ databases">
        <authorList>
            <person name="Varghese N."/>
            <person name="Submissions S."/>
        </authorList>
    </citation>
    <scope>NUCLEOTIDE SEQUENCE [LARGE SCALE GENOMIC DNA]</scope>
    <source>
        <strain evidence="10">DSM 19514</strain>
    </source>
</reference>
<keyword evidence="3" id="KW-1003">Cell membrane</keyword>
<dbReference type="SUPFAM" id="SSF161098">
    <property type="entry name" value="MetI-like"/>
    <property type="match status" value="1"/>
</dbReference>
<evidence type="ECO:0000256" key="6">
    <source>
        <dbReference type="ARBA" id="ARBA00023136"/>
    </source>
</evidence>
<dbReference type="PROSITE" id="PS50928">
    <property type="entry name" value="ABC_TM1"/>
    <property type="match status" value="1"/>
</dbReference>
<evidence type="ECO:0000256" key="5">
    <source>
        <dbReference type="ARBA" id="ARBA00022989"/>
    </source>
</evidence>
<keyword evidence="5 7" id="KW-1133">Transmembrane helix</keyword>
<evidence type="ECO:0000256" key="2">
    <source>
        <dbReference type="ARBA" id="ARBA00022448"/>
    </source>
</evidence>
<feature type="transmembrane region" description="Helical" evidence="7">
    <location>
        <begin position="250"/>
        <end position="269"/>
    </location>
</feature>
<keyword evidence="6 7" id="KW-0472">Membrane</keyword>
<evidence type="ECO:0000259" key="8">
    <source>
        <dbReference type="PROSITE" id="PS50928"/>
    </source>
</evidence>
<comment type="subcellular location">
    <subcellularLocation>
        <location evidence="1 7">Cell membrane</location>
        <topology evidence="1 7">Multi-pass membrane protein</topology>
    </subcellularLocation>
</comment>
<name>A0A1M4XSI1_9ACTN</name>